<dbReference type="WBParaSite" id="jg902">
    <property type="protein sequence ID" value="jg902"/>
    <property type="gene ID" value="jg902"/>
</dbReference>
<reference evidence="3" key="1">
    <citation type="submission" date="2022-11" db="UniProtKB">
        <authorList>
            <consortium name="WormBaseParasite"/>
        </authorList>
    </citation>
    <scope>IDENTIFICATION</scope>
</reference>
<feature type="region of interest" description="Disordered" evidence="1">
    <location>
        <begin position="83"/>
        <end position="125"/>
    </location>
</feature>
<evidence type="ECO:0000313" key="3">
    <source>
        <dbReference type="WBParaSite" id="jg902"/>
    </source>
</evidence>
<feature type="compositionally biased region" description="Basic and acidic residues" evidence="1">
    <location>
        <begin position="179"/>
        <end position="191"/>
    </location>
</feature>
<proteinExistence type="predicted"/>
<keyword evidence="2" id="KW-1185">Reference proteome</keyword>
<name>A0A915EPI2_9BILA</name>
<protein>
    <submittedName>
        <fullName evidence="3">Uncharacterized protein</fullName>
    </submittedName>
</protein>
<evidence type="ECO:0000313" key="2">
    <source>
        <dbReference type="Proteomes" id="UP000887574"/>
    </source>
</evidence>
<organism evidence="2 3">
    <name type="scientific">Ditylenchus dipsaci</name>
    <dbReference type="NCBI Taxonomy" id="166011"/>
    <lineage>
        <taxon>Eukaryota</taxon>
        <taxon>Metazoa</taxon>
        <taxon>Ecdysozoa</taxon>
        <taxon>Nematoda</taxon>
        <taxon>Chromadorea</taxon>
        <taxon>Rhabditida</taxon>
        <taxon>Tylenchina</taxon>
        <taxon>Tylenchomorpha</taxon>
        <taxon>Sphaerularioidea</taxon>
        <taxon>Anguinidae</taxon>
        <taxon>Anguininae</taxon>
        <taxon>Ditylenchus</taxon>
    </lineage>
</organism>
<feature type="region of interest" description="Disordered" evidence="1">
    <location>
        <begin position="179"/>
        <end position="310"/>
    </location>
</feature>
<dbReference type="Proteomes" id="UP000887574">
    <property type="component" value="Unplaced"/>
</dbReference>
<accession>A0A915EPI2</accession>
<sequence length="331" mass="37237">MEVLQFEKLLSASDKFERHIQYQDTFYLYVNIQGEPALLSSMTPALSIQVPEKWLSIAEDFKSRKNGSPPVLLICNEDEYIEDDEEDTTNATHSSTSEGYESSEEHEHSLPSPTHQKQRRRSMDKIRKSHEEIVLLPQSREKTWLNCLDQIVNSCPLLFQLSRGAQLIEKLITRIRAQAPEKDRSRPKERSQSISKSKASVYSHPLKFLQNHSGDDKSSPKKSPRGKKTDKNSAQNGSSSSSSRESIEKSDNSGFLGAISSPPRRSKSVNVRGVEAEEHETHFPSAEGGYKGTAKSKISKKGSGHKAEDSDLQSKLCIFTDFFVPKALSYF</sequence>
<evidence type="ECO:0000256" key="1">
    <source>
        <dbReference type="SAM" id="MobiDB-lite"/>
    </source>
</evidence>
<dbReference type="AlphaFoldDB" id="A0A915EPI2"/>
<feature type="compositionally biased region" description="Low complexity" evidence="1">
    <location>
        <begin position="232"/>
        <end position="244"/>
    </location>
</feature>